<dbReference type="Proteomes" id="UP000018733">
    <property type="component" value="Unassembled WGS sequence"/>
</dbReference>
<dbReference type="eggNOG" id="COG3279">
    <property type="taxonomic scope" value="Bacteria"/>
</dbReference>
<evidence type="ECO:0000313" key="2">
    <source>
        <dbReference type="EMBL" id="ETF02517.1"/>
    </source>
</evidence>
<dbReference type="EMBL" id="AYXT01000009">
    <property type="protein sequence ID" value="ETF02517.1"/>
    <property type="molecule type" value="Genomic_DNA"/>
</dbReference>
<gene>
    <name evidence="2" type="ORF">W822_06545</name>
</gene>
<keyword evidence="2" id="KW-0418">Kinase</keyword>
<organism evidence="2 3">
    <name type="scientific">Advenella kashmirensis W13003</name>
    <dbReference type="NCBI Taxonomy" id="1424334"/>
    <lineage>
        <taxon>Bacteria</taxon>
        <taxon>Pseudomonadati</taxon>
        <taxon>Pseudomonadota</taxon>
        <taxon>Betaproteobacteria</taxon>
        <taxon>Burkholderiales</taxon>
        <taxon>Alcaligenaceae</taxon>
    </lineage>
</organism>
<reference evidence="2 3" key="1">
    <citation type="journal article" date="2014" name="Genome Announc.">
        <title>Draft Genome Sequence of Advenella kashmirensis Strain W13003, a Polycyclic Aromatic Hydrocarbon-Degrading Bacterium.</title>
        <authorList>
            <person name="Wang X."/>
            <person name="Jin D."/>
            <person name="Zhou L."/>
            <person name="Wu L."/>
            <person name="An W."/>
            <person name="Zhao L."/>
        </authorList>
    </citation>
    <scope>NUCLEOTIDE SEQUENCE [LARGE SCALE GENOMIC DNA]</scope>
    <source>
        <strain evidence="2 3">W13003</strain>
    </source>
</reference>
<dbReference type="eggNOG" id="COG2203">
    <property type="taxonomic scope" value="Bacteria"/>
</dbReference>
<dbReference type="GO" id="GO:0016301">
    <property type="term" value="F:kinase activity"/>
    <property type="evidence" value="ECO:0007669"/>
    <property type="project" value="UniProtKB-KW"/>
</dbReference>
<dbReference type="GO" id="GO:0003677">
    <property type="term" value="F:DNA binding"/>
    <property type="evidence" value="ECO:0007669"/>
    <property type="project" value="InterPro"/>
</dbReference>
<dbReference type="InterPro" id="IPR003018">
    <property type="entry name" value="GAF"/>
</dbReference>
<dbReference type="Pfam" id="PF04397">
    <property type="entry name" value="LytTR"/>
    <property type="match status" value="1"/>
</dbReference>
<dbReference type="STRING" id="1424334.W822_06545"/>
<keyword evidence="3" id="KW-1185">Reference proteome</keyword>
<accession>V8QSD4</accession>
<dbReference type="OrthoDB" id="8650752at2"/>
<dbReference type="AlphaFoldDB" id="V8QSD4"/>
<dbReference type="Gene3D" id="3.30.450.40">
    <property type="match status" value="1"/>
</dbReference>
<dbReference type="SUPFAM" id="SSF55781">
    <property type="entry name" value="GAF domain-like"/>
    <property type="match status" value="1"/>
</dbReference>
<evidence type="ECO:0000313" key="3">
    <source>
        <dbReference type="Proteomes" id="UP000018733"/>
    </source>
</evidence>
<dbReference type="InterPro" id="IPR029016">
    <property type="entry name" value="GAF-like_dom_sf"/>
</dbReference>
<dbReference type="SMART" id="SM00850">
    <property type="entry name" value="LytTR"/>
    <property type="match status" value="1"/>
</dbReference>
<dbReference type="GO" id="GO:0000156">
    <property type="term" value="F:phosphorelay response regulator activity"/>
    <property type="evidence" value="ECO:0007669"/>
    <property type="project" value="InterPro"/>
</dbReference>
<dbReference type="InterPro" id="IPR007492">
    <property type="entry name" value="LytTR_DNA-bd_dom"/>
</dbReference>
<feature type="domain" description="HTH LytTR-type" evidence="1">
    <location>
        <begin position="220"/>
        <end position="277"/>
    </location>
</feature>
<sequence>MNLLKYPADQAISEQLAFMGERVGADRAWMLEYRPDMLRFRNTHEWCRGQTEPFVQQLQDAPTTLMAWLHRYMMKGQAVLMHDVDSLPWTAKDIQLELLRQGNKSVLNVPVCHNNTLYGIIGFDTTIRHKIWSAAEACALYRCANLIGQAKFSQDHKQNERTEHQSANPVIYLSTRGITRGVSPASIAGVRSAGNYSEVWLEDGSMILDSRALGVWAALLPATTFFRIHRTAIVNALQVKDVDRRNIDRWQIRMQSVASAWPVSRSYRKLLRERMGI</sequence>
<comment type="caution">
    <text evidence="2">The sequence shown here is derived from an EMBL/GenBank/DDBJ whole genome shotgun (WGS) entry which is preliminary data.</text>
</comment>
<dbReference type="Pfam" id="PF01590">
    <property type="entry name" value="GAF"/>
    <property type="match status" value="1"/>
</dbReference>
<name>V8QSD4_9BURK</name>
<proteinExistence type="predicted"/>
<dbReference type="Gene3D" id="2.40.50.1020">
    <property type="entry name" value="LytTr DNA-binding domain"/>
    <property type="match status" value="1"/>
</dbReference>
<dbReference type="InterPro" id="IPR046947">
    <property type="entry name" value="LytR-like"/>
</dbReference>
<dbReference type="PANTHER" id="PTHR37299:SF1">
    <property type="entry name" value="STAGE 0 SPORULATION PROTEIN A HOMOLOG"/>
    <property type="match status" value="1"/>
</dbReference>
<dbReference type="PANTHER" id="PTHR37299">
    <property type="entry name" value="TRANSCRIPTIONAL REGULATOR-RELATED"/>
    <property type="match status" value="1"/>
</dbReference>
<dbReference type="PATRIC" id="fig|1424334.3.peg.1306"/>
<evidence type="ECO:0000259" key="1">
    <source>
        <dbReference type="PROSITE" id="PS50930"/>
    </source>
</evidence>
<dbReference type="PROSITE" id="PS50930">
    <property type="entry name" value="HTH_LYTTR"/>
    <property type="match status" value="1"/>
</dbReference>
<dbReference type="HOGENOM" id="CLU_914103_0_0_4"/>
<protein>
    <submittedName>
        <fullName evidence="2">Histidine kinase</fullName>
    </submittedName>
</protein>
<keyword evidence="2" id="KW-0808">Transferase</keyword>